<name>A0ABW4VZA5_9BACI</name>
<dbReference type="InterPro" id="IPR012338">
    <property type="entry name" value="Beta-lactam/transpept-like"/>
</dbReference>
<sequence length="357" mass="41005">MANDKIQLLESRFRTMVQKDSKIHNAYLLVHSEKGIHVNLAEGMTGEMKASANQPYYVASVGKLFTSVVISILVDQGKLSYEDHIINYLDATLLEKLHVYEGKDYTDQIQVRHLLNHTSGVHDYFEDKPKQGKAMLDLLLEEPNRFWTPQETIAWSKEHLTSHFPPGEDFHYSDTGYHILGLIIEQVTSRPYHEVLKKHIFQPLRMDHTYLLQHSKPIEETKEPIADINIRNNNVTNYRSLSIDYAGGGIVAPARDLLKFMKAVVNNEIITQESLERMHDWAKFAPGIDYGYGIMKFKPTPIVLPKKYGMWGNAGITGSFMFYHPELETYIIGSLNHFLYHRKGVKLAFKVIDSLSK</sequence>
<dbReference type="EMBL" id="JBHUHQ010000016">
    <property type="protein sequence ID" value="MFD2044927.1"/>
    <property type="molecule type" value="Genomic_DNA"/>
</dbReference>
<dbReference type="GO" id="GO:0016787">
    <property type="term" value="F:hydrolase activity"/>
    <property type="evidence" value="ECO:0007669"/>
    <property type="project" value="UniProtKB-KW"/>
</dbReference>
<keyword evidence="2" id="KW-0378">Hydrolase</keyword>
<protein>
    <submittedName>
        <fullName evidence="2">Serine hydrolase domain-containing protein</fullName>
        <ecNumber evidence="2">3.-.-.-</ecNumber>
    </submittedName>
</protein>
<evidence type="ECO:0000313" key="3">
    <source>
        <dbReference type="Proteomes" id="UP001597383"/>
    </source>
</evidence>
<dbReference type="PANTHER" id="PTHR46825">
    <property type="entry name" value="D-ALANYL-D-ALANINE-CARBOXYPEPTIDASE/ENDOPEPTIDASE AMPH"/>
    <property type="match status" value="1"/>
</dbReference>
<comment type="caution">
    <text evidence="2">The sequence shown here is derived from an EMBL/GenBank/DDBJ whole genome shotgun (WGS) entry which is preliminary data.</text>
</comment>
<dbReference type="RefSeq" id="WP_377557526.1">
    <property type="nucleotide sequence ID" value="NZ_JBHUHQ010000016.1"/>
</dbReference>
<organism evidence="2 3">
    <name type="scientific">Ornithinibacillus salinisoli</name>
    <dbReference type="NCBI Taxonomy" id="1848459"/>
    <lineage>
        <taxon>Bacteria</taxon>
        <taxon>Bacillati</taxon>
        <taxon>Bacillota</taxon>
        <taxon>Bacilli</taxon>
        <taxon>Bacillales</taxon>
        <taxon>Bacillaceae</taxon>
        <taxon>Ornithinibacillus</taxon>
    </lineage>
</organism>
<evidence type="ECO:0000313" key="2">
    <source>
        <dbReference type="EMBL" id="MFD2044927.1"/>
    </source>
</evidence>
<dbReference type="InterPro" id="IPR050491">
    <property type="entry name" value="AmpC-like"/>
</dbReference>
<proteinExistence type="predicted"/>
<dbReference type="PANTHER" id="PTHR46825:SF7">
    <property type="entry name" value="D-ALANYL-D-ALANINE CARBOXYPEPTIDASE"/>
    <property type="match status" value="1"/>
</dbReference>
<dbReference type="Proteomes" id="UP001597383">
    <property type="component" value="Unassembled WGS sequence"/>
</dbReference>
<dbReference type="SUPFAM" id="SSF56601">
    <property type="entry name" value="beta-lactamase/transpeptidase-like"/>
    <property type="match status" value="1"/>
</dbReference>
<dbReference type="Gene3D" id="3.40.710.10">
    <property type="entry name" value="DD-peptidase/beta-lactamase superfamily"/>
    <property type="match status" value="1"/>
</dbReference>
<dbReference type="Pfam" id="PF00144">
    <property type="entry name" value="Beta-lactamase"/>
    <property type="match status" value="1"/>
</dbReference>
<accession>A0ABW4VZA5</accession>
<feature type="domain" description="Beta-lactamase-related" evidence="1">
    <location>
        <begin position="16"/>
        <end position="338"/>
    </location>
</feature>
<dbReference type="EC" id="3.-.-.-" evidence="2"/>
<keyword evidence="3" id="KW-1185">Reference proteome</keyword>
<evidence type="ECO:0000259" key="1">
    <source>
        <dbReference type="Pfam" id="PF00144"/>
    </source>
</evidence>
<reference evidence="3" key="1">
    <citation type="journal article" date="2019" name="Int. J. Syst. Evol. Microbiol.">
        <title>The Global Catalogue of Microorganisms (GCM) 10K type strain sequencing project: providing services to taxonomists for standard genome sequencing and annotation.</title>
        <authorList>
            <consortium name="The Broad Institute Genomics Platform"/>
            <consortium name="The Broad Institute Genome Sequencing Center for Infectious Disease"/>
            <person name="Wu L."/>
            <person name="Ma J."/>
        </authorList>
    </citation>
    <scope>NUCLEOTIDE SEQUENCE [LARGE SCALE GENOMIC DNA]</scope>
    <source>
        <strain evidence="3">R28</strain>
    </source>
</reference>
<gene>
    <name evidence="2" type="ORF">ACFSJF_11655</name>
</gene>
<dbReference type="InterPro" id="IPR001466">
    <property type="entry name" value="Beta-lactam-related"/>
</dbReference>